<gene>
    <name evidence="7" type="ORF">METZ01_LOCUS399288</name>
</gene>
<evidence type="ECO:0000256" key="3">
    <source>
        <dbReference type="ARBA" id="ARBA00022723"/>
    </source>
</evidence>
<comment type="similarity">
    <text evidence="1">Belongs to the complex I 51 kDa subunit family.</text>
</comment>
<evidence type="ECO:0000313" key="7">
    <source>
        <dbReference type="EMBL" id="SVD46434.1"/>
    </source>
</evidence>
<dbReference type="Pfam" id="PF01512">
    <property type="entry name" value="Complex1_51K"/>
    <property type="match status" value="1"/>
</dbReference>
<feature type="non-terminal residue" evidence="7">
    <location>
        <position position="1"/>
    </location>
</feature>
<dbReference type="InterPro" id="IPR019575">
    <property type="entry name" value="Nuop51_4Fe4S-bd"/>
</dbReference>
<dbReference type="GO" id="GO:0051539">
    <property type="term" value="F:4 iron, 4 sulfur cluster binding"/>
    <property type="evidence" value="ECO:0007669"/>
    <property type="project" value="UniProtKB-KW"/>
</dbReference>
<sequence>PHSQIEGILLAAYATGAREAIIYARYEYPRARRVLETAVDEARAAGLVGASLFGSDFACDITVVRGQGAYICGEETSLLRSLEGVPALVSVRPPFPAQEGLWRCPTAVNNVETIHTLPWIIEHGADAYASLGHEKSRGTKVISLNHRVAHPGVYEVELGVTLRHVIFDLAGGMADGQSCKAVQVGGPLGGLLPESLLDTRLDFEAMAAQGAILGHGGIVVYSQEDDLVKIGRGLMHFCAVESCGKCFPCRIGAVRGTELFDQMMESGVTDERVELLGELCETMK</sequence>
<feature type="non-terminal residue" evidence="7">
    <location>
        <position position="284"/>
    </location>
</feature>
<dbReference type="InterPro" id="IPR037225">
    <property type="entry name" value="Nuo51_FMN-bd_sf"/>
</dbReference>
<dbReference type="SUPFAM" id="SSF140490">
    <property type="entry name" value="Nqo1C-terminal domain-like"/>
    <property type="match status" value="1"/>
</dbReference>
<dbReference type="SUPFAM" id="SSF142984">
    <property type="entry name" value="Nqo1 middle domain-like"/>
    <property type="match status" value="1"/>
</dbReference>
<keyword evidence="2" id="KW-0004">4Fe-4S</keyword>
<dbReference type="Pfam" id="PF10589">
    <property type="entry name" value="NADH_4Fe-4S"/>
    <property type="match status" value="1"/>
</dbReference>
<evidence type="ECO:0000256" key="2">
    <source>
        <dbReference type="ARBA" id="ARBA00022485"/>
    </source>
</evidence>
<dbReference type="GO" id="GO:0008137">
    <property type="term" value="F:NADH dehydrogenase (ubiquinone) activity"/>
    <property type="evidence" value="ECO:0007669"/>
    <property type="project" value="InterPro"/>
</dbReference>
<keyword evidence="4" id="KW-0408">Iron</keyword>
<dbReference type="AlphaFoldDB" id="A0A382VJ01"/>
<dbReference type="InterPro" id="IPR011538">
    <property type="entry name" value="Nuo51_FMN-bd"/>
</dbReference>
<dbReference type="GO" id="GO:0010181">
    <property type="term" value="F:FMN binding"/>
    <property type="evidence" value="ECO:0007669"/>
    <property type="project" value="InterPro"/>
</dbReference>
<name>A0A382VJ01_9ZZZZ</name>
<proteinExistence type="inferred from homology"/>
<dbReference type="PROSITE" id="PS00645">
    <property type="entry name" value="COMPLEX1_51K_2"/>
    <property type="match status" value="1"/>
</dbReference>
<dbReference type="EMBL" id="UINC01152314">
    <property type="protein sequence ID" value="SVD46434.1"/>
    <property type="molecule type" value="Genomic_DNA"/>
</dbReference>
<dbReference type="Gene3D" id="1.20.1440.230">
    <property type="entry name" value="NADH-ubiquinone oxidoreductase 51kDa subunit, iron-sulphur binding domain"/>
    <property type="match status" value="1"/>
</dbReference>
<dbReference type="Gene3D" id="3.40.50.11540">
    <property type="entry name" value="NADH-ubiquinone oxidoreductase 51kDa subunit"/>
    <property type="match status" value="1"/>
</dbReference>
<dbReference type="PANTHER" id="PTHR43578:SF3">
    <property type="entry name" value="NADH-QUINONE OXIDOREDUCTASE SUBUNIT F"/>
    <property type="match status" value="1"/>
</dbReference>
<reference evidence="7" key="1">
    <citation type="submission" date="2018-05" db="EMBL/GenBank/DDBJ databases">
        <authorList>
            <person name="Lanie J.A."/>
            <person name="Ng W.-L."/>
            <person name="Kazmierczak K.M."/>
            <person name="Andrzejewski T.M."/>
            <person name="Davidsen T.M."/>
            <person name="Wayne K.J."/>
            <person name="Tettelin H."/>
            <person name="Glass J.I."/>
            <person name="Rusch D."/>
            <person name="Podicherti R."/>
            <person name="Tsui H.-C.T."/>
            <person name="Winkler M.E."/>
        </authorList>
    </citation>
    <scope>NUCLEOTIDE SEQUENCE</scope>
</reference>
<protein>
    <recommendedName>
        <fullName evidence="6">NADH-ubiquinone oxidoreductase 51kDa subunit iron-sulphur binding domain-containing protein</fullName>
    </recommendedName>
</protein>
<dbReference type="SUPFAM" id="SSF142019">
    <property type="entry name" value="Nqo1 FMN-binding domain-like"/>
    <property type="match status" value="1"/>
</dbReference>
<dbReference type="GO" id="GO:0046872">
    <property type="term" value="F:metal ion binding"/>
    <property type="evidence" value="ECO:0007669"/>
    <property type="project" value="UniProtKB-KW"/>
</dbReference>
<dbReference type="Gene3D" id="3.10.20.600">
    <property type="match status" value="1"/>
</dbReference>
<dbReference type="SMART" id="SM00928">
    <property type="entry name" value="NADH_4Fe-4S"/>
    <property type="match status" value="1"/>
</dbReference>
<evidence type="ECO:0000256" key="5">
    <source>
        <dbReference type="ARBA" id="ARBA00023014"/>
    </source>
</evidence>
<dbReference type="InterPro" id="IPR037207">
    <property type="entry name" value="Nuop51_4Fe4S-bd_sf"/>
</dbReference>
<keyword evidence="3" id="KW-0479">Metal-binding</keyword>
<dbReference type="InterPro" id="IPR001949">
    <property type="entry name" value="NADH-UbQ_OxRdtase_51kDa_CS"/>
</dbReference>
<evidence type="ECO:0000259" key="6">
    <source>
        <dbReference type="SMART" id="SM00928"/>
    </source>
</evidence>
<keyword evidence="5" id="KW-0411">Iron-sulfur</keyword>
<feature type="domain" description="NADH-ubiquinone oxidoreductase 51kDa subunit iron-sulphur binding" evidence="6">
    <location>
        <begin position="228"/>
        <end position="273"/>
    </location>
</feature>
<accession>A0A382VJ01</accession>
<dbReference type="PANTHER" id="PTHR43578">
    <property type="entry name" value="NADH-QUINONE OXIDOREDUCTASE SUBUNIT F"/>
    <property type="match status" value="1"/>
</dbReference>
<organism evidence="7">
    <name type="scientific">marine metagenome</name>
    <dbReference type="NCBI Taxonomy" id="408172"/>
    <lineage>
        <taxon>unclassified sequences</taxon>
        <taxon>metagenomes</taxon>
        <taxon>ecological metagenomes</taxon>
    </lineage>
</organism>
<evidence type="ECO:0000256" key="1">
    <source>
        <dbReference type="ARBA" id="ARBA00007523"/>
    </source>
</evidence>
<evidence type="ECO:0000256" key="4">
    <source>
        <dbReference type="ARBA" id="ARBA00023004"/>
    </source>
</evidence>